<dbReference type="Proteomes" id="UP000663851">
    <property type="component" value="Unassembled WGS sequence"/>
</dbReference>
<evidence type="ECO:0000313" key="11">
    <source>
        <dbReference type="Proteomes" id="UP000663825"/>
    </source>
</evidence>
<dbReference type="EMBL" id="CAJOBS010001860">
    <property type="protein sequence ID" value="CAF4769282.1"/>
    <property type="molecule type" value="Genomic_DNA"/>
</dbReference>
<dbReference type="EMBL" id="CAJOBQ010000122">
    <property type="protein sequence ID" value="CAF4264523.1"/>
    <property type="molecule type" value="Genomic_DNA"/>
</dbReference>
<dbReference type="Proteomes" id="UP000663869">
    <property type="component" value="Unassembled WGS sequence"/>
</dbReference>
<dbReference type="EMBL" id="CAJOBO010000073">
    <property type="protein sequence ID" value="CAF4119873.1"/>
    <property type="molecule type" value="Genomic_DNA"/>
</dbReference>
<dbReference type="AlphaFoldDB" id="A0A817R2B4"/>
<dbReference type="InterPro" id="IPR011990">
    <property type="entry name" value="TPR-like_helical_dom_sf"/>
</dbReference>
<dbReference type="Proteomes" id="UP000663833">
    <property type="component" value="Unassembled WGS sequence"/>
</dbReference>
<evidence type="ECO:0000313" key="10">
    <source>
        <dbReference type="EMBL" id="CAF4769282.1"/>
    </source>
</evidence>
<dbReference type="Proteomes" id="UP000663865">
    <property type="component" value="Unassembled WGS sequence"/>
</dbReference>
<sequence>MWRLVTSHKSIPNAHRNKDDHVRALESYNQAVFLFKQAHDENNPSMAMLYNSIGMIYDQEKTYFEDLKFYGNSLAIQEKNLPVDYPDLGSSYNNIRMFEDSAANL</sequence>
<dbReference type="Proteomes" id="UP000663838">
    <property type="component" value="Unassembled WGS sequence"/>
</dbReference>
<protein>
    <submittedName>
        <fullName evidence="1">Uncharacterized protein</fullName>
    </submittedName>
</protein>
<dbReference type="EMBL" id="CAJOBR010003016">
    <property type="protein sequence ID" value="CAF4718262.1"/>
    <property type="molecule type" value="Genomic_DNA"/>
</dbReference>
<evidence type="ECO:0000313" key="6">
    <source>
        <dbReference type="EMBL" id="CAF4119873.1"/>
    </source>
</evidence>
<dbReference type="Gene3D" id="1.25.40.10">
    <property type="entry name" value="Tetratricopeptide repeat domain"/>
    <property type="match status" value="1"/>
</dbReference>
<dbReference type="EMBL" id="CAJOBP010002589">
    <property type="protein sequence ID" value="CAF4363322.1"/>
    <property type="molecule type" value="Genomic_DNA"/>
</dbReference>
<reference evidence="1" key="1">
    <citation type="submission" date="2021-02" db="EMBL/GenBank/DDBJ databases">
        <authorList>
            <person name="Nowell W R."/>
        </authorList>
    </citation>
    <scope>NUCLEOTIDE SEQUENCE</scope>
</reference>
<proteinExistence type="predicted"/>
<evidence type="ECO:0000313" key="1">
    <source>
        <dbReference type="EMBL" id="CAF3227564.1"/>
    </source>
</evidence>
<gene>
    <name evidence="3" type="ORF">FME351_LOCUS12785</name>
    <name evidence="5" type="ORF">GRG538_LOCUS29661</name>
    <name evidence="6" type="ORF">HFQ381_LOCUS2269</name>
    <name evidence="4" type="ORF">KIK155_LOCUS27202</name>
    <name evidence="2" type="ORF">LUA448_LOCUS9265</name>
    <name evidence="9" type="ORF">QYT958_LOCUS18797</name>
    <name evidence="1" type="ORF">TIS948_LOCUS13937</name>
    <name evidence="10" type="ORF">TOA249_LOCUS21488</name>
    <name evidence="7" type="ORF">TSG867_LOCUS3927</name>
    <name evidence="8" type="ORF">UJA718_LOCUS16592</name>
</gene>
<evidence type="ECO:0000313" key="3">
    <source>
        <dbReference type="EMBL" id="CAF3442648.1"/>
    </source>
</evidence>
<dbReference type="EMBL" id="CAJNYU010001479">
    <property type="protein sequence ID" value="CAF3442648.1"/>
    <property type="molecule type" value="Genomic_DNA"/>
</dbReference>
<comment type="caution">
    <text evidence="1">The sequence shown here is derived from an EMBL/GenBank/DDBJ whole genome shotgun (WGS) entry which is preliminary data.</text>
</comment>
<dbReference type="Proteomes" id="UP000663873">
    <property type="component" value="Unassembled WGS sequence"/>
</dbReference>
<keyword evidence="12" id="KW-1185">Reference proteome</keyword>
<evidence type="ECO:0000313" key="9">
    <source>
        <dbReference type="EMBL" id="CAF4718262.1"/>
    </source>
</evidence>
<dbReference type="SUPFAM" id="SSF48452">
    <property type="entry name" value="TPR-like"/>
    <property type="match status" value="1"/>
</dbReference>
<dbReference type="EMBL" id="CAJNYT010005209">
    <property type="protein sequence ID" value="CAF3721234.1"/>
    <property type="molecule type" value="Genomic_DNA"/>
</dbReference>
<evidence type="ECO:0000313" key="8">
    <source>
        <dbReference type="EMBL" id="CAF4363322.1"/>
    </source>
</evidence>
<dbReference type="Proteomes" id="UP000663848">
    <property type="component" value="Unassembled WGS sequence"/>
</dbReference>
<dbReference type="Proteomes" id="UP000663862">
    <property type="component" value="Unassembled WGS sequence"/>
</dbReference>
<dbReference type="EMBL" id="CAJNYV010004929">
    <property type="protein sequence ID" value="CAF3709156.1"/>
    <property type="molecule type" value="Genomic_DNA"/>
</dbReference>
<dbReference type="OrthoDB" id="626167at2759"/>
<dbReference type="EMBL" id="CAJNYD010001054">
    <property type="protein sequence ID" value="CAF3313812.1"/>
    <property type="molecule type" value="Genomic_DNA"/>
</dbReference>
<dbReference type="Proteomes" id="UP000663825">
    <property type="component" value="Unassembled WGS sequence"/>
</dbReference>
<evidence type="ECO:0000313" key="12">
    <source>
        <dbReference type="Proteomes" id="UP000663873"/>
    </source>
</evidence>
<organism evidence="1 11">
    <name type="scientific">Rotaria socialis</name>
    <dbReference type="NCBI Taxonomy" id="392032"/>
    <lineage>
        <taxon>Eukaryota</taxon>
        <taxon>Metazoa</taxon>
        <taxon>Spiralia</taxon>
        <taxon>Gnathifera</taxon>
        <taxon>Rotifera</taxon>
        <taxon>Eurotatoria</taxon>
        <taxon>Bdelloidea</taxon>
        <taxon>Philodinida</taxon>
        <taxon>Philodinidae</taxon>
        <taxon>Rotaria</taxon>
    </lineage>
</organism>
<accession>A0A817R2B4</accession>
<evidence type="ECO:0000313" key="5">
    <source>
        <dbReference type="EMBL" id="CAF3721234.1"/>
    </source>
</evidence>
<dbReference type="EMBL" id="CAJNXB010002232">
    <property type="protein sequence ID" value="CAF3227564.1"/>
    <property type="molecule type" value="Genomic_DNA"/>
</dbReference>
<dbReference type="Proteomes" id="UP000663872">
    <property type="component" value="Unassembled WGS sequence"/>
</dbReference>
<evidence type="ECO:0000313" key="4">
    <source>
        <dbReference type="EMBL" id="CAF3709156.1"/>
    </source>
</evidence>
<evidence type="ECO:0000313" key="2">
    <source>
        <dbReference type="EMBL" id="CAF3313812.1"/>
    </source>
</evidence>
<evidence type="ECO:0000313" key="7">
    <source>
        <dbReference type="EMBL" id="CAF4264523.1"/>
    </source>
</evidence>
<name>A0A817R2B4_9BILA</name>